<dbReference type="InterPro" id="IPR041578">
    <property type="entry name" value="PIN_8"/>
</dbReference>
<evidence type="ECO:0000313" key="3">
    <source>
        <dbReference type="EMBL" id="TFH79016.1"/>
    </source>
</evidence>
<feature type="domain" description="PIN like" evidence="2">
    <location>
        <begin position="24"/>
        <end position="245"/>
    </location>
</feature>
<evidence type="ECO:0000259" key="2">
    <source>
        <dbReference type="Pfam" id="PF18476"/>
    </source>
</evidence>
<evidence type="ECO:0000256" key="1">
    <source>
        <dbReference type="SAM" id="Coils"/>
    </source>
</evidence>
<name>A0A4Y8VDC0_9PSED</name>
<dbReference type="OrthoDB" id="9182727at2"/>
<feature type="coiled-coil region" evidence="1">
    <location>
        <begin position="380"/>
        <end position="414"/>
    </location>
</feature>
<organism evidence="3 4">
    <name type="scientific">Pseudomonas kribbensis</name>
    <dbReference type="NCBI Taxonomy" id="1628086"/>
    <lineage>
        <taxon>Bacteria</taxon>
        <taxon>Pseudomonadati</taxon>
        <taxon>Pseudomonadota</taxon>
        <taxon>Gammaproteobacteria</taxon>
        <taxon>Pseudomonadales</taxon>
        <taxon>Pseudomonadaceae</taxon>
        <taxon>Pseudomonas</taxon>
    </lineage>
</organism>
<gene>
    <name evidence="3" type="ORF">E4J90_18705</name>
</gene>
<accession>A0A4Y8VDC0</accession>
<proteinExistence type="predicted"/>
<evidence type="ECO:0000313" key="4">
    <source>
        <dbReference type="Proteomes" id="UP000297555"/>
    </source>
</evidence>
<protein>
    <recommendedName>
        <fullName evidence="2">PIN like domain-containing protein</fullName>
    </recommendedName>
</protein>
<reference evidence="3 4" key="1">
    <citation type="submission" date="2019-03" db="EMBL/GenBank/DDBJ databases">
        <title>Draft genome sequence of humic substances-degrading Pseudomonas kribbensis CHA-19 from forest soil.</title>
        <authorList>
            <person name="Kim D."/>
        </authorList>
    </citation>
    <scope>NUCLEOTIDE SEQUENCE [LARGE SCALE GENOMIC DNA]</scope>
    <source>
        <strain evidence="3 4">CHA-19</strain>
    </source>
</reference>
<feature type="coiled-coil region" evidence="1">
    <location>
        <begin position="82"/>
        <end position="150"/>
    </location>
</feature>
<dbReference type="Pfam" id="PF18476">
    <property type="entry name" value="PIN_8"/>
    <property type="match status" value="1"/>
</dbReference>
<dbReference type="EMBL" id="SPDQ01000019">
    <property type="protein sequence ID" value="TFH79016.1"/>
    <property type="molecule type" value="Genomic_DNA"/>
</dbReference>
<dbReference type="AlphaFoldDB" id="A0A4Y8VDC0"/>
<dbReference type="RefSeq" id="WP_134827525.1">
    <property type="nucleotide sequence ID" value="NZ_SPDQ01000019.1"/>
</dbReference>
<dbReference type="Proteomes" id="UP000297555">
    <property type="component" value="Unassembled WGS sequence"/>
</dbReference>
<sequence>MKKEFPGFFANGVSDIENLWDECIFVLDANVLLSLYRYSDSTRSELLQVFEALAGRLWIPNQVAFEYLNNRLTVIGEQSKIYDDAIKRIEALRKSLENSNQHPFVSKETLTTSIENFERLIVELNENKSVHEKRINSDEIKDQLEKLLADKVGEAFTKEETEEIIAKGKLRYEEKIPPGYCDIKKGGNSTLFADICKPYGDYIVWLQLIEKSKSDDKPMIFITGDVKEDWWLLFNGKTIGPQPQLVEEFQSLTKKTFYMYPPDRFLERANTYLQQEISQQAVDEIRDIRFEESEVSIFDQLMNSHWPSSNSTMVNEAASPAWRHNLSRKLDILSVEKDTLAARLNDVRIYLDEANSRQKSVRTIIHQSSSSGAHLNLENLEVFKKSLASADRSIEKLEVEQRDLLSSLAAIKNQEKAILLEISNDTPTM</sequence>
<comment type="caution">
    <text evidence="3">The sequence shown here is derived from an EMBL/GenBank/DDBJ whole genome shotgun (WGS) entry which is preliminary data.</text>
</comment>
<keyword evidence="1" id="KW-0175">Coiled coil</keyword>